<dbReference type="PROSITE" id="PS50075">
    <property type="entry name" value="CARRIER"/>
    <property type="match status" value="1"/>
</dbReference>
<evidence type="ECO:0000259" key="4">
    <source>
        <dbReference type="PROSITE" id="PS50075"/>
    </source>
</evidence>
<protein>
    <submittedName>
        <fullName evidence="5">Acyl carrier protein</fullName>
    </submittedName>
</protein>
<dbReference type="Gene3D" id="1.10.1200.10">
    <property type="entry name" value="ACP-like"/>
    <property type="match status" value="1"/>
</dbReference>
<feature type="region of interest" description="Disordered" evidence="3">
    <location>
        <begin position="79"/>
        <end position="108"/>
    </location>
</feature>
<proteinExistence type="predicted"/>
<evidence type="ECO:0000256" key="3">
    <source>
        <dbReference type="SAM" id="MobiDB-lite"/>
    </source>
</evidence>
<evidence type="ECO:0000313" key="5">
    <source>
        <dbReference type="EMBL" id="MBB1243674.1"/>
    </source>
</evidence>
<reference evidence="6" key="1">
    <citation type="journal article" date="2020" name="Syst. Appl. Microbiol.">
        <title>Streptomyces alkaliterrae sp. nov., isolated from an alkaline soil, and emended descriptions of Streptomyces alkaliphilus, Streptomyces calidiresistens and Streptomyces durbertensis.</title>
        <authorList>
            <person name="Swiecimska M."/>
            <person name="Golinska P."/>
            <person name="Nouioui I."/>
            <person name="Wypij M."/>
            <person name="Rai M."/>
            <person name="Sangal V."/>
            <person name="Goodfellow M."/>
        </authorList>
    </citation>
    <scope>NUCLEOTIDE SEQUENCE [LARGE SCALE GENOMIC DNA]</scope>
    <source>
        <strain evidence="6">DSM 104538</strain>
    </source>
</reference>
<feature type="compositionally biased region" description="Low complexity" evidence="3">
    <location>
        <begin position="97"/>
        <end position="108"/>
    </location>
</feature>
<evidence type="ECO:0000313" key="6">
    <source>
        <dbReference type="Proteomes" id="UP000766698"/>
    </source>
</evidence>
<dbReference type="InterPro" id="IPR020806">
    <property type="entry name" value="PKS_PP-bd"/>
</dbReference>
<dbReference type="EMBL" id="WMLF01000090">
    <property type="protein sequence ID" value="MBB1243674.1"/>
    <property type="molecule type" value="Genomic_DNA"/>
</dbReference>
<organism evidence="5 6">
    <name type="scientific">Streptomyces durbertensis</name>
    <dbReference type="NCBI Taxonomy" id="2448886"/>
    <lineage>
        <taxon>Bacteria</taxon>
        <taxon>Bacillati</taxon>
        <taxon>Actinomycetota</taxon>
        <taxon>Actinomycetes</taxon>
        <taxon>Kitasatosporales</taxon>
        <taxon>Streptomycetaceae</taxon>
        <taxon>Streptomyces</taxon>
    </lineage>
</organism>
<dbReference type="Proteomes" id="UP000766698">
    <property type="component" value="Unassembled WGS sequence"/>
</dbReference>
<keyword evidence="1" id="KW-0596">Phosphopantetheine</keyword>
<name>A0ABR6EGQ5_9ACTN</name>
<feature type="domain" description="Carrier" evidence="4">
    <location>
        <begin position="6"/>
        <end position="80"/>
    </location>
</feature>
<keyword evidence="2" id="KW-0597">Phosphoprotein</keyword>
<dbReference type="Pfam" id="PF00550">
    <property type="entry name" value="PP-binding"/>
    <property type="match status" value="1"/>
</dbReference>
<gene>
    <name evidence="5" type="ORF">GL263_08895</name>
</gene>
<dbReference type="SUPFAM" id="SSF47336">
    <property type="entry name" value="ACP-like"/>
    <property type="match status" value="1"/>
</dbReference>
<evidence type="ECO:0000256" key="2">
    <source>
        <dbReference type="ARBA" id="ARBA00022553"/>
    </source>
</evidence>
<comment type="caution">
    <text evidence="5">The sequence shown here is derived from an EMBL/GenBank/DDBJ whole genome shotgun (WGS) entry which is preliminary data.</text>
</comment>
<sequence length="108" mass="11200">MESTRQHAMTVLSTVLTEKFEVPADRIDDDATLADLELDSLAVVELLVTLQEELGVPLDDSEASGETTVGEVSRAVVRLLGADEDRDGSPGSGTAPGPGAAAPPEVVE</sequence>
<dbReference type="SMART" id="SM00823">
    <property type="entry name" value="PKS_PP"/>
    <property type="match status" value="1"/>
</dbReference>
<dbReference type="InterPro" id="IPR036736">
    <property type="entry name" value="ACP-like_sf"/>
</dbReference>
<evidence type="ECO:0000256" key="1">
    <source>
        <dbReference type="ARBA" id="ARBA00022450"/>
    </source>
</evidence>
<keyword evidence="6" id="KW-1185">Reference proteome</keyword>
<accession>A0ABR6EGQ5</accession>
<dbReference type="InterPro" id="IPR009081">
    <property type="entry name" value="PP-bd_ACP"/>
</dbReference>
<dbReference type="RefSeq" id="WP_182855046.1">
    <property type="nucleotide sequence ID" value="NZ_WMLF01000090.1"/>
</dbReference>